<sequence>MKILNEPIKVMVIFNTDGKIEPVKFRLEDKVVKIEKIMKTYEESIVGNTRIVFVCLHNGKDIFELKYEVDSKIWYLFKK</sequence>
<organism evidence="1 2">
    <name type="scientific">Sedimentibacter saalensis</name>
    <dbReference type="NCBI Taxonomy" id="130788"/>
    <lineage>
        <taxon>Bacteria</taxon>
        <taxon>Bacillati</taxon>
        <taxon>Bacillota</taxon>
        <taxon>Tissierellia</taxon>
        <taxon>Sedimentibacter</taxon>
    </lineage>
</organism>
<proteinExistence type="predicted"/>
<reference evidence="1 2" key="1">
    <citation type="submission" date="2019-07" db="EMBL/GenBank/DDBJ databases">
        <title>Genomic Encyclopedia of Type Strains, Phase I: the one thousand microbial genomes (KMG-I) project.</title>
        <authorList>
            <person name="Kyrpides N."/>
        </authorList>
    </citation>
    <scope>NUCLEOTIDE SEQUENCE [LARGE SCALE GENOMIC DNA]</scope>
    <source>
        <strain evidence="1 2">DSM 13558</strain>
    </source>
</reference>
<keyword evidence="2" id="KW-1185">Reference proteome</keyword>
<accession>A0A562J4M2</accession>
<gene>
    <name evidence="1" type="ORF">LY60_02951</name>
</gene>
<comment type="caution">
    <text evidence="1">The sequence shown here is derived from an EMBL/GenBank/DDBJ whole genome shotgun (WGS) entry which is preliminary data.</text>
</comment>
<protein>
    <submittedName>
        <fullName evidence="1">Uncharacterized protein</fullName>
    </submittedName>
</protein>
<evidence type="ECO:0000313" key="1">
    <source>
        <dbReference type="EMBL" id="TWH78112.1"/>
    </source>
</evidence>
<dbReference type="AlphaFoldDB" id="A0A562J4M2"/>
<evidence type="ECO:0000313" key="2">
    <source>
        <dbReference type="Proteomes" id="UP000315343"/>
    </source>
</evidence>
<dbReference type="Proteomes" id="UP000315343">
    <property type="component" value="Unassembled WGS sequence"/>
</dbReference>
<name>A0A562J4M2_9FIRM</name>
<dbReference type="EMBL" id="VLKH01000010">
    <property type="protein sequence ID" value="TWH78112.1"/>
    <property type="molecule type" value="Genomic_DNA"/>
</dbReference>
<dbReference type="RefSeq" id="WP_019229762.1">
    <property type="nucleotide sequence ID" value="NZ_DAMBUX010000010.1"/>
</dbReference>
<dbReference type="OrthoDB" id="1707431at2"/>